<name>A0A9D4Z1G1_CHLVU</name>
<keyword evidence="11" id="KW-1185">Reference proteome</keyword>
<gene>
    <name evidence="10" type="ORF">D9Q98_000247</name>
</gene>
<keyword evidence="3 9" id="KW-0812">Transmembrane</keyword>
<evidence type="ECO:0000313" key="10">
    <source>
        <dbReference type="EMBL" id="KAI3437800.1"/>
    </source>
</evidence>
<evidence type="ECO:0000256" key="3">
    <source>
        <dbReference type="ARBA" id="ARBA00022692"/>
    </source>
</evidence>
<evidence type="ECO:0000313" key="11">
    <source>
        <dbReference type="Proteomes" id="UP001055712"/>
    </source>
</evidence>
<evidence type="ECO:0000256" key="2">
    <source>
        <dbReference type="ARBA" id="ARBA00006574"/>
    </source>
</evidence>
<feature type="region of interest" description="Disordered" evidence="8">
    <location>
        <begin position="651"/>
        <end position="683"/>
    </location>
</feature>
<feature type="compositionally biased region" description="Polar residues" evidence="8">
    <location>
        <begin position="434"/>
        <end position="445"/>
    </location>
</feature>
<feature type="compositionally biased region" description="Polar residues" evidence="8">
    <location>
        <begin position="765"/>
        <end position="785"/>
    </location>
</feature>
<protein>
    <recommendedName>
        <fullName evidence="12">MLO-like protein</fullName>
    </recommendedName>
</protein>
<proteinExistence type="inferred from homology"/>
<reference evidence="10" key="2">
    <citation type="submission" date="2020-11" db="EMBL/GenBank/DDBJ databases">
        <authorList>
            <person name="Cecchin M."/>
            <person name="Marcolungo L."/>
            <person name="Rossato M."/>
            <person name="Girolomoni L."/>
            <person name="Cosentino E."/>
            <person name="Cuine S."/>
            <person name="Li-Beisson Y."/>
            <person name="Delledonne M."/>
            <person name="Ballottari M."/>
        </authorList>
    </citation>
    <scope>NUCLEOTIDE SEQUENCE</scope>
    <source>
        <strain evidence="10">211/11P</strain>
        <tissue evidence="10">Whole cell</tissue>
    </source>
</reference>
<sequence length="897" mass="96732">MAAFTGPSISELPGWRVGVLFLIFFTVACAYDQGITALDDWLKARRKVGLRRVLRNLQRELGILGLLSLLLAATEAYLLQICISCSGTTCSWDCQPVPGNEEEGGTRRRHLLASDAVDQLSCAQAAETCSPGSEPFWSQLSLIQAHIFLFVVAVVHIIYAAASMLLCLWKLKCWNRFEQHARNHDLQPIRSRFLPRAGDNAFTHTLRCMASVLTGGVNEEVYCGLRRLFCERLDVDRSFDFFRFLVESMEEEFSHVVGINIVLWLLVLLWIMLPSQAYHMFWLSGFSVVAVLIVGIKLQSIVISLAQDAYRVYGSPDSESPAPTVLKTIKLGLKRISGQIIKAPANLAGNVLGSTDDLRSGSGDGKAQDISTQGSNRICQQQQQQQQQLASALDSAADTAAELAVEGAAVQAAGQHAPCETDASQEGGGDGSAQPASGHTLQQHAASEGAWVQRQRQFGEHHRVHKFDLEAGQPLRQAGTSPADATRSSATCPNLLQRCCPWLSSDRRSARQQRLQAARAALRTQSFSETYRGPDAAQLFWFGKPRVLLRIVQAIYFENSLSVAAVLFSVWQHVELDWSQYGSWPLLVGMLALAILVLLFMSLAVLPIYALTTAVGSHSAESVIQLALKRNIKPDIARALQRMSAQPLAAPEFGEQQQLQQEPTLSGNAPAAPQHDGRVAPLAGAVPDALPCGGRSDPAAAISVNPAVLSVRAWAEPPLPEPELERQSMSRLVGAMYQRQLQRHLERSSGRSLAGLGGAAETQRDTMPNGSSSSSTIHRQLSRSSYAGPQAAAQPDLPPEDAAAAASCPAAVGNRWLRQLQVHLKRGTVAADVPASPSNEVNIGRPPAGACGNASSRSSDTGHATLDHVRRLFDAAAEGAGSSEQSFGRSQAIGDSG</sequence>
<feature type="transmembrane region" description="Helical" evidence="9">
    <location>
        <begin position="554"/>
        <end position="574"/>
    </location>
</feature>
<feature type="compositionally biased region" description="Low complexity" evidence="8">
    <location>
        <begin position="875"/>
        <end position="884"/>
    </location>
</feature>
<evidence type="ECO:0000256" key="1">
    <source>
        <dbReference type="ARBA" id="ARBA00004141"/>
    </source>
</evidence>
<comment type="caution">
    <text evidence="10">The sequence shown here is derived from an EMBL/GenBank/DDBJ whole genome shotgun (WGS) entry which is preliminary data.</text>
</comment>
<feature type="region of interest" description="Disordered" evidence="8">
    <location>
        <begin position="875"/>
        <end position="897"/>
    </location>
</feature>
<feature type="transmembrane region" description="Helical" evidence="9">
    <location>
        <begin position="253"/>
        <end position="273"/>
    </location>
</feature>
<organism evidence="10 11">
    <name type="scientific">Chlorella vulgaris</name>
    <name type="common">Green alga</name>
    <dbReference type="NCBI Taxonomy" id="3077"/>
    <lineage>
        <taxon>Eukaryota</taxon>
        <taxon>Viridiplantae</taxon>
        <taxon>Chlorophyta</taxon>
        <taxon>core chlorophytes</taxon>
        <taxon>Trebouxiophyceae</taxon>
        <taxon>Chlorellales</taxon>
        <taxon>Chlorellaceae</taxon>
        <taxon>Chlorella clade</taxon>
        <taxon>Chlorella</taxon>
    </lineage>
</organism>
<evidence type="ECO:0008006" key="12">
    <source>
        <dbReference type="Google" id="ProtNLM"/>
    </source>
</evidence>
<dbReference type="AlphaFoldDB" id="A0A9D4Z1G1"/>
<dbReference type="PANTHER" id="PTHR31942">
    <property type="entry name" value="MLO-LIKE PROTEIN 1"/>
    <property type="match status" value="1"/>
</dbReference>
<keyword evidence="6 9" id="KW-0472">Membrane</keyword>
<feature type="transmembrane region" description="Helical" evidence="9">
    <location>
        <begin position="61"/>
        <end position="79"/>
    </location>
</feature>
<feature type="compositionally biased region" description="Polar residues" evidence="8">
    <location>
        <begin position="853"/>
        <end position="862"/>
    </location>
</feature>
<feature type="region of interest" description="Disordered" evidence="8">
    <location>
        <begin position="467"/>
        <end position="488"/>
    </location>
</feature>
<comment type="similarity">
    <text evidence="2">Belongs to the MLO family.</text>
</comment>
<feature type="transmembrane region" description="Helical" evidence="9">
    <location>
        <begin position="147"/>
        <end position="169"/>
    </location>
</feature>
<keyword evidence="4" id="KW-0611">Plant defense</keyword>
<feature type="region of interest" description="Disordered" evidence="8">
    <location>
        <begin position="358"/>
        <end position="377"/>
    </location>
</feature>
<dbReference type="Pfam" id="PF03094">
    <property type="entry name" value="Mlo"/>
    <property type="match status" value="2"/>
</dbReference>
<dbReference type="GO" id="GO:0016020">
    <property type="term" value="C:membrane"/>
    <property type="evidence" value="ECO:0007669"/>
    <property type="project" value="UniProtKB-SubCell"/>
</dbReference>
<dbReference type="EMBL" id="SIDB01000001">
    <property type="protein sequence ID" value="KAI3437800.1"/>
    <property type="molecule type" value="Genomic_DNA"/>
</dbReference>
<evidence type="ECO:0000256" key="9">
    <source>
        <dbReference type="SAM" id="Phobius"/>
    </source>
</evidence>
<reference evidence="10" key="1">
    <citation type="journal article" date="2019" name="Plant J.">
        <title>Chlorella vulgaris genome assembly and annotation reveals the molecular basis for metabolic acclimation to high light conditions.</title>
        <authorList>
            <person name="Cecchin M."/>
            <person name="Marcolungo L."/>
            <person name="Rossato M."/>
            <person name="Girolomoni L."/>
            <person name="Cosentino E."/>
            <person name="Cuine S."/>
            <person name="Li-Beisson Y."/>
            <person name="Delledonne M."/>
            <person name="Ballottari M."/>
        </authorList>
    </citation>
    <scope>NUCLEOTIDE SEQUENCE</scope>
    <source>
        <strain evidence="10">211/11P</strain>
    </source>
</reference>
<evidence type="ECO:0000256" key="8">
    <source>
        <dbReference type="SAM" id="MobiDB-lite"/>
    </source>
</evidence>
<accession>A0A9D4Z1G1</accession>
<keyword evidence="5 9" id="KW-1133">Transmembrane helix</keyword>
<keyword evidence="7" id="KW-0568">Pathogenesis-related protein</keyword>
<dbReference type="OrthoDB" id="1388414at2759"/>
<comment type="subcellular location">
    <subcellularLocation>
        <location evidence="1">Membrane</location>
        <topology evidence="1">Multi-pass membrane protein</topology>
    </subcellularLocation>
</comment>
<feature type="transmembrane region" description="Helical" evidence="9">
    <location>
        <begin position="20"/>
        <end position="41"/>
    </location>
</feature>
<dbReference type="GO" id="GO:0006952">
    <property type="term" value="P:defense response"/>
    <property type="evidence" value="ECO:0007669"/>
    <property type="project" value="UniProtKB-KW"/>
</dbReference>
<feature type="compositionally biased region" description="Polar residues" evidence="8">
    <location>
        <begin position="655"/>
        <end position="667"/>
    </location>
</feature>
<feature type="region of interest" description="Disordered" evidence="8">
    <location>
        <begin position="415"/>
        <end position="451"/>
    </location>
</feature>
<evidence type="ECO:0000256" key="4">
    <source>
        <dbReference type="ARBA" id="ARBA00022821"/>
    </source>
</evidence>
<dbReference type="InterPro" id="IPR004326">
    <property type="entry name" value="Mlo"/>
</dbReference>
<feature type="transmembrane region" description="Helical" evidence="9">
    <location>
        <begin position="279"/>
        <end position="298"/>
    </location>
</feature>
<evidence type="ECO:0000256" key="6">
    <source>
        <dbReference type="ARBA" id="ARBA00023136"/>
    </source>
</evidence>
<feature type="region of interest" description="Disordered" evidence="8">
    <location>
        <begin position="833"/>
        <end position="863"/>
    </location>
</feature>
<feature type="transmembrane region" description="Helical" evidence="9">
    <location>
        <begin position="586"/>
        <end position="611"/>
    </location>
</feature>
<dbReference type="PANTHER" id="PTHR31942:SF52">
    <property type="entry name" value="MLO-LIKE PROTEIN 1"/>
    <property type="match status" value="1"/>
</dbReference>
<dbReference type="Proteomes" id="UP001055712">
    <property type="component" value="Unassembled WGS sequence"/>
</dbReference>
<feature type="region of interest" description="Disordered" evidence="8">
    <location>
        <begin position="743"/>
        <end position="804"/>
    </location>
</feature>
<evidence type="ECO:0000256" key="7">
    <source>
        <dbReference type="ARBA" id="ARBA00023265"/>
    </source>
</evidence>
<evidence type="ECO:0000256" key="5">
    <source>
        <dbReference type="ARBA" id="ARBA00022989"/>
    </source>
</evidence>
<feature type="compositionally biased region" description="Low complexity" evidence="8">
    <location>
        <begin position="787"/>
        <end position="804"/>
    </location>
</feature>